<organism evidence="7 8">
    <name type="scientific">Deinococcus marmoris</name>
    <dbReference type="NCBI Taxonomy" id="249408"/>
    <lineage>
        <taxon>Bacteria</taxon>
        <taxon>Thermotogati</taxon>
        <taxon>Deinococcota</taxon>
        <taxon>Deinococci</taxon>
        <taxon>Deinococcales</taxon>
        <taxon>Deinococcaceae</taxon>
        <taxon>Deinococcus</taxon>
    </lineage>
</organism>
<dbReference type="EMBL" id="MSTI01000015">
    <property type="protein sequence ID" value="OLV19987.1"/>
    <property type="molecule type" value="Genomic_DNA"/>
</dbReference>
<evidence type="ECO:0000256" key="6">
    <source>
        <dbReference type="SAM" id="MobiDB-lite"/>
    </source>
</evidence>
<dbReference type="InterPro" id="IPR009050">
    <property type="entry name" value="Globin-like_sf"/>
</dbReference>
<evidence type="ECO:0000256" key="4">
    <source>
        <dbReference type="ARBA" id="ARBA00023004"/>
    </source>
</evidence>
<dbReference type="GO" id="GO:0046872">
    <property type="term" value="F:metal ion binding"/>
    <property type="evidence" value="ECO:0007669"/>
    <property type="project" value="UniProtKB-KW"/>
</dbReference>
<dbReference type="AlphaFoldDB" id="A0A1U7P487"/>
<gene>
    <name evidence="7" type="ORF">BOO71_0001144</name>
</gene>
<keyword evidence="2" id="KW-0349">Heme</keyword>
<keyword evidence="1" id="KW-0813">Transport</keyword>
<feature type="region of interest" description="Disordered" evidence="6">
    <location>
        <begin position="142"/>
        <end position="162"/>
    </location>
</feature>
<dbReference type="Proteomes" id="UP000186607">
    <property type="component" value="Unassembled WGS sequence"/>
</dbReference>
<keyword evidence="4" id="KW-0408">Iron</keyword>
<accession>A0A1U7P487</accession>
<evidence type="ECO:0000313" key="7">
    <source>
        <dbReference type="EMBL" id="OLV19987.1"/>
    </source>
</evidence>
<dbReference type="Gene3D" id="1.10.490.10">
    <property type="entry name" value="Globins"/>
    <property type="match status" value="1"/>
</dbReference>
<proteinExistence type="inferred from homology"/>
<comment type="similarity">
    <text evidence="5">Belongs to the truncated hemoglobin family. Group II subfamily.</text>
</comment>
<sequence length="162" mass="17362">MSASLFCWPASLPLMTAPIQLSAGGSLYERIGPEALAALVTRFYTLVAQDPDLSPIFPADLTPTAQKQLAFLTGFLGGPPLYHQNFGPPRLRARHVPHAITPTRGRAWLACMENALQDTPQIGEAEARELHAALARVAAHMVNTPDDDGTPDGKVGQLLSID</sequence>
<dbReference type="GO" id="GO:0020037">
    <property type="term" value="F:heme binding"/>
    <property type="evidence" value="ECO:0007669"/>
    <property type="project" value="InterPro"/>
</dbReference>
<dbReference type="STRING" id="249408.BOO71_0001144"/>
<evidence type="ECO:0000256" key="1">
    <source>
        <dbReference type="ARBA" id="ARBA00022448"/>
    </source>
</evidence>
<dbReference type="PANTHER" id="PTHR47366">
    <property type="entry name" value="TWO-ON-TWO HEMOGLOBIN-3"/>
    <property type="match status" value="1"/>
</dbReference>
<keyword evidence="8" id="KW-1185">Reference proteome</keyword>
<dbReference type="SUPFAM" id="SSF46458">
    <property type="entry name" value="Globin-like"/>
    <property type="match status" value="1"/>
</dbReference>
<dbReference type="InterPro" id="IPR044203">
    <property type="entry name" value="GlbO/GLB3-like"/>
</dbReference>
<dbReference type="eggNOG" id="COG2346">
    <property type="taxonomic scope" value="Bacteria"/>
</dbReference>
<evidence type="ECO:0000313" key="8">
    <source>
        <dbReference type="Proteomes" id="UP000186607"/>
    </source>
</evidence>
<comment type="caution">
    <text evidence="7">The sequence shown here is derived from an EMBL/GenBank/DDBJ whole genome shotgun (WGS) entry which is preliminary data.</text>
</comment>
<dbReference type="Pfam" id="PF01152">
    <property type="entry name" value="Bac_globin"/>
    <property type="match status" value="1"/>
</dbReference>
<evidence type="ECO:0000256" key="2">
    <source>
        <dbReference type="ARBA" id="ARBA00022617"/>
    </source>
</evidence>
<protein>
    <submittedName>
        <fullName evidence="7">Hemoglobin-like protein HbO</fullName>
    </submittedName>
</protein>
<dbReference type="GO" id="GO:0019825">
    <property type="term" value="F:oxygen binding"/>
    <property type="evidence" value="ECO:0007669"/>
    <property type="project" value="InterPro"/>
</dbReference>
<evidence type="ECO:0000256" key="5">
    <source>
        <dbReference type="ARBA" id="ARBA00034496"/>
    </source>
</evidence>
<evidence type="ECO:0000256" key="3">
    <source>
        <dbReference type="ARBA" id="ARBA00022723"/>
    </source>
</evidence>
<reference evidence="7 8" key="1">
    <citation type="submission" date="2017-01" db="EMBL/GenBank/DDBJ databases">
        <title>Genome Analysis of Deinococcus marmoris KOPRI26562.</title>
        <authorList>
            <person name="Kim J.H."/>
            <person name="Oh H.-M."/>
        </authorList>
    </citation>
    <scope>NUCLEOTIDE SEQUENCE [LARGE SCALE GENOMIC DNA]</scope>
    <source>
        <strain evidence="7 8">KOPRI26562</strain>
    </source>
</reference>
<dbReference type="InterPro" id="IPR001486">
    <property type="entry name" value="Hemoglobin_trunc"/>
</dbReference>
<name>A0A1U7P487_9DEIO</name>
<dbReference type="PANTHER" id="PTHR47366:SF1">
    <property type="entry name" value="TWO-ON-TWO HEMOGLOBIN-3"/>
    <property type="match status" value="1"/>
</dbReference>
<keyword evidence="3" id="KW-0479">Metal-binding</keyword>
<dbReference type="GO" id="GO:0005344">
    <property type="term" value="F:oxygen carrier activity"/>
    <property type="evidence" value="ECO:0007669"/>
    <property type="project" value="InterPro"/>
</dbReference>
<dbReference type="InterPro" id="IPR012292">
    <property type="entry name" value="Globin/Proto"/>
</dbReference>